<organism evidence="6 7">
    <name type="scientific">Truepera radiovictrix (strain DSM 17093 / CIP 108686 / LMG 22925 / RQ-24)</name>
    <dbReference type="NCBI Taxonomy" id="649638"/>
    <lineage>
        <taxon>Bacteria</taxon>
        <taxon>Thermotogati</taxon>
        <taxon>Deinococcota</taxon>
        <taxon>Deinococci</taxon>
        <taxon>Trueperales</taxon>
        <taxon>Trueperaceae</taxon>
        <taxon>Truepera</taxon>
    </lineage>
</organism>
<evidence type="ECO:0000313" key="6">
    <source>
        <dbReference type="EMBL" id="ADI16003.1"/>
    </source>
</evidence>
<sequence length="241" mass="27329">MAEAPPHEPDPDAPHEAEALREKALWTLRRLTERYGQRELAPRREPMHELVSTILSQRTTWQNEERAYRRMWERFGSWVGVRDAPVAELAEAIAPSNYPEVKAPNIQKTVARVLERSPEADLSFLRDLPLDEALAWLTSLPGVGLKTASLVLLFCFARPVLPVDTHVYRVSQRVGLLSARVKTPTAAHAPLLALLPPEPAVLYNFHMALLVHGQRLCVWRAPRCSRCPLTARCRWFRAQVG</sequence>
<keyword evidence="7" id="KW-1185">Reference proteome</keyword>
<dbReference type="InterPro" id="IPR003265">
    <property type="entry name" value="HhH-GPD_domain"/>
</dbReference>
<dbReference type="AlphaFoldDB" id="D7CVU2"/>
<protein>
    <submittedName>
        <fullName evidence="6">HhH-GPD family protein</fullName>
    </submittedName>
</protein>
<gene>
    <name evidence="6" type="ordered locus">Trad_2905</name>
</gene>
<dbReference type="InterPro" id="IPR023170">
    <property type="entry name" value="HhH_base_excis_C"/>
</dbReference>
<dbReference type="STRING" id="649638.Trad_2905"/>
<dbReference type="SMART" id="SM00478">
    <property type="entry name" value="ENDO3c"/>
    <property type="match status" value="1"/>
</dbReference>
<dbReference type="PIRSF" id="PIRSF001435">
    <property type="entry name" value="Nth"/>
    <property type="match status" value="1"/>
</dbReference>
<evidence type="ECO:0000313" key="7">
    <source>
        <dbReference type="Proteomes" id="UP000000379"/>
    </source>
</evidence>
<evidence type="ECO:0000259" key="5">
    <source>
        <dbReference type="SMART" id="SM00478"/>
    </source>
</evidence>
<reference evidence="7" key="1">
    <citation type="submission" date="2010-05" db="EMBL/GenBank/DDBJ databases">
        <title>The complete genome of Truepera radiovictris DSM 17093.</title>
        <authorList>
            <consortium name="US DOE Joint Genome Institute (JGI-PGF)"/>
            <person name="Lucas S."/>
            <person name="Copeland A."/>
            <person name="Lapidus A."/>
            <person name="Glavina del Rio T."/>
            <person name="Dalin E."/>
            <person name="Tice H."/>
            <person name="Bruce D."/>
            <person name="Goodwin L."/>
            <person name="Pitluck S."/>
            <person name="Kyrpides N."/>
            <person name="Mavromatis K."/>
            <person name="Ovchinnikova G."/>
            <person name="Munk A.C."/>
            <person name="Detter J.C."/>
            <person name="Han C."/>
            <person name="Tapia R."/>
            <person name="Land M."/>
            <person name="Hauser L."/>
            <person name="Markowitz V."/>
            <person name="Cheng J.-F."/>
            <person name="Hugenholtz P."/>
            <person name="Woyke T."/>
            <person name="Wu D."/>
            <person name="Tindall B."/>
            <person name="Pomrenke H.G."/>
            <person name="Brambilla E."/>
            <person name="Klenk H.-P."/>
            <person name="Eisen J.A."/>
        </authorList>
    </citation>
    <scope>NUCLEOTIDE SEQUENCE [LARGE SCALE GENOMIC DNA]</scope>
    <source>
        <strain evidence="7">DSM 17093 / CIP 108686 / LMG 22925 / RQ-24</strain>
    </source>
</reference>
<keyword evidence="3" id="KW-0408">Iron</keyword>
<evidence type="ECO:0000256" key="3">
    <source>
        <dbReference type="ARBA" id="ARBA00023004"/>
    </source>
</evidence>
<dbReference type="CDD" id="cd00056">
    <property type="entry name" value="ENDO3c"/>
    <property type="match status" value="1"/>
</dbReference>
<reference evidence="6 7" key="2">
    <citation type="journal article" date="2011" name="Stand. Genomic Sci.">
        <title>Complete genome sequence of Truepera radiovictrix type strain (RQ-24).</title>
        <authorList>
            <person name="Ivanova N."/>
            <person name="Rohde C."/>
            <person name="Munk C."/>
            <person name="Nolan M."/>
            <person name="Lucas S."/>
            <person name="Del Rio T.G."/>
            <person name="Tice H."/>
            <person name="Deshpande S."/>
            <person name="Cheng J.F."/>
            <person name="Tapia R."/>
            <person name="Han C."/>
            <person name="Goodwin L."/>
            <person name="Pitluck S."/>
            <person name="Liolios K."/>
            <person name="Mavromatis K."/>
            <person name="Mikhailova N."/>
            <person name="Pati A."/>
            <person name="Chen A."/>
            <person name="Palaniappan K."/>
            <person name="Land M."/>
            <person name="Hauser L."/>
            <person name="Chang Y.J."/>
            <person name="Jeffries C.D."/>
            <person name="Brambilla E."/>
            <person name="Rohde M."/>
            <person name="Goker M."/>
            <person name="Tindall B.J."/>
            <person name="Woyke T."/>
            <person name="Bristow J."/>
            <person name="Eisen J.A."/>
            <person name="Markowitz V."/>
            <person name="Hugenholtz P."/>
            <person name="Kyrpides N.C."/>
            <person name="Klenk H.P."/>
            <person name="Lapidus A."/>
        </authorList>
    </citation>
    <scope>NUCLEOTIDE SEQUENCE [LARGE SCALE GENOMIC DNA]</scope>
    <source>
        <strain evidence="7">DSM 17093 / CIP 108686 / LMG 22925 / RQ-24</strain>
    </source>
</reference>
<dbReference type="GO" id="GO:0046872">
    <property type="term" value="F:metal ion binding"/>
    <property type="evidence" value="ECO:0007669"/>
    <property type="project" value="UniProtKB-KW"/>
</dbReference>
<accession>D7CVU2</accession>
<dbReference type="OrthoDB" id="9802365at2"/>
<feature type="domain" description="HhH-GPD" evidence="5">
    <location>
        <begin position="55"/>
        <end position="215"/>
    </location>
</feature>
<dbReference type="EMBL" id="CP002049">
    <property type="protein sequence ID" value="ADI16003.1"/>
    <property type="molecule type" value="Genomic_DNA"/>
</dbReference>
<keyword evidence="4" id="KW-0411">Iron-sulfur</keyword>
<dbReference type="Gene3D" id="1.10.340.30">
    <property type="entry name" value="Hypothetical protein, domain 2"/>
    <property type="match status" value="1"/>
</dbReference>
<dbReference type="InterPro" id="IPR011257">
    <property type="entry name" value="DNA_glycosylase"/>
</dbReference>
<dbReference type="eggNOG" id="COG0177">
    <property type="taxonomic scope" value="Bacteria"/>
</dbReference>
<dbReference type="GO" id="GO:0006284">
    <property type="term" value="P:base-excision repair"/>
    <property type="evidence" value="ECO:0007669"/>
    <property type="project" value="InterPro"/>
</dbReference>
<dbReference type="Pfam" id="PF00730">
    <property type="entry name" value="HhH-GPD"/>
    <property type="match status" value="1"/>
</dbReference>
<keyword evidence="2" id="KW-0479">Metal-binding</keyword>
<dbReference type="Proteomes" id="UP000000379">
    <property type="component" value="Chromosome"/>
</dbReference>
<evidence type="ECO:0000256" key="2">
    <source>
        <dbReference type="ARBA" id="ARBA00022723"/>
    </source>
</evidence>
<evidence type="ECO:0000256" key="1">
    <source>
        <dbReference type="ARBA" id="ARBA00022485"/>
    </source>
</evidence>
<dbReference type="RefSeq" id="WP_013179362.1">
    <property type="nucleotide sequence ID" value="NC_014221.1"/>
</dbReference>
<evidence type="ECO:0000256" key="4">
    <source>
        <dbReference type="ARBA" id="ARBA00023014"/>
    </source>
</evidence>
<dbReference type="PANTHER" id="PTHR10359">
    <property type="entry name" value="A/G-SPECIFIC ADENINE GLYCOSYLASE/ENDONUCLEASE III"/>
    <property type="match status" value="1"/>
</dbReference>
<keyword evidence="1" id="KW-0004">4Fe-4S</keyword>
<dbReference type="SUPFAM" id="SSF48150">
    <property type="entry name" value="DNA-glycosylase"/>
    <property type="match status" value="1"/>
</dbReference>
<dbReference type="HOGENOM" id="CLU_012862_3_4_0"/>
<proteinExistence type="predicted"/>
<dbReference type="Gene3D" id="1.10.1670.10">
    <property type="entry name" value="Helix-hairpin-Helix base-excision DNA repair enzymes (C-terminal)"/>
    <property type="match status" value="1"/>
</dbReference>
<dbReference type="KEGG" id="tra:Trad_2905"/>
<name>D7CVU2_TRURR</name>
<dbReference type="GO" id="GO:0003824">
    <property type="term" value="F:catalytic activity"/>
    <property type="evidence" value="ECO:0007669"/>
    <property type="project" value="InterPro"/>
</dbReference>
<dbReference type="GO" id="GO:0051539">
    <property type="term" value="F:4 iron, 4 sulfur cluster binding"/>
    <property type="evidence" value="ECO:0007669"/>
    <property type="project" value="UniProtKB-KW"/>
</dbReference>